<proteinExistence type="predicted"/>
<sequence length="69" mass="8179">MVKKPPLYSLTRFEYSESITNGSSFGKRRHREKTFPLVPERELGDLFRELGDLFRELELGSRRIVSCRF</sequence>
<name>A0A450UCR1_9GAMM</name>
<dbReference type="AlphaFoldDB" id="A0A450UCR1"/>
<reference evidence="1" key="1">
    <citation type="submission" date="2019-02" db="EMBL/GenBank/DDBJ databases">
        <authorList>
            <person name="Gruber-Vodicka R. H."/>
            <person name="Seah K. B. B."/>
        </authorList>
    </citation>
    <scope>NUCLEOTIDE SEQUENCE</scope>
    <source>
        <strain evidence="1">BECK_M6</strain>
    </source>
</reference>
<accession>A0A450UCR1</accession>
<dbReference type="EMBL" id="CAADFH010000010">
    <property type="protein sequence ID" value="VFJ90093.1"/>
    <property type="molecule type" value="Genomic_DNA"/>
</dbReference>
<organism evidence="1">
    <name type="scientific">Candidatus Kentrum sp. LFY</name>
    <dbReference type="NCBI Taxonomy" id="2126342"/>
    <lineage>
        <taxon>Bacteria</taxon>
        <taxon>Pseudomonadati</taxon>
        <taxon>Pseudomonadota</taxon>
        <taxon>Gammaproteobacteria</taxon>
        <taxon>Candidatus Kentrum</taxon>
    </lineage>
</organism>
<evidence type="ECO:0000313" key="1">
    <source>
        <dbReference type="EMBL" id="VFJ90093.1"/>
    </source>
</evidence>
<gene>
    <name evidence="1" type="ORF">BECKLFY1418A_GA0070994_101011</name>
</gene>
<protein>
    <submittedName>
        <fullName evidence="1">Uncharacterized protein</fullName>
    </submittedName>
</protein>